<name>A0A9P7A6N0_9AGAM</name>
<proteinExistence type="predicted"/>
<dbReference type="EMBL" id="JABBWD010000002">
    <property type="protein sequence ID" value="KAG1783475.1"/>
    <property type="molecule type" value="Genomic_DNA"/>
</dbReference>
<evidence type="ECO:0000259" key="1">
    <source>
        <dbReference type="Pfam" id="PF08161"/>
    </source>
</evidence>
<dbReference type="Pfam" id="PF08161">
    <property type="entry name" value="RRP12_HEAT"/>
    <property type="match status" value="1"/>
</dbReference>
<dbReference type="GO" id="GO:0005634">
    <property type="term" value="C:nucleus"/>
    <property type="evidence" value="ECO:0007669"/>
    <property type="project" value="UniProtKB-SubCell"/>
</dbReference>
<dbReference type="InterPro" id="IPR052087">
    <property type="entry name" value="RRP12"/>
</dbReference>
<dbReference type="OrthoDB" id="2192888at2759"/>
<accession>A0A9P7A6N0</accession>
<evidence type="ECO:0000313" key="2">
    <source>
        <dbReference type="EMBL" id="KAG1783475.1"/>
    </source>
</evidence>
<keyword evidence="3" id="KW-1185">Reference proteome</keyword>
<feature type="domain" description="RRP12 HEAT" evidence="1">
    <location>
        <begin position="2"/>
        <end position="148"/>
    </location>
</feature>
<gene>
    <name evidence="2" type="ORF">EV702DRAFT_1191899</name>
</gene>
<comment type="caution">
    <text evidence="2">The sequence shown here is derived from an EMBL/GenBank/DDBJ whole genome shotgun (WGS) entry which is preliminary data.</text>
</comment>
<dbReference type="Proteomes" id="UP000714275">
    <property type="component" value="Unassembled WGS sequence"/>
</dbReference>
<dbReference type="AlphaFoldDB" id="A0A9P7A6N0"/>
<dbReference type="PANTHER" id="PTHR48287">
    <property type="entry name" value="ARM REPEAT SUPERFAMILY PROTEIN"/>
    <property type="match status" value="1"/>
</dbReference>
<organism evidence="2 3">
    <name type="scientific">Suillus placidus</name>
    <dbReference type="NCBI Taxonomy" id="48579"/>
    <lineage>
        <taxon>Eukaryota</taxon>
        <taxon>Fungi</taxon>
        <taxon>Dikarya</taxon>
        <taxon>Basidiomycota</taxon>
        <taxon>Agaricomycotina</taxon>
        <taxon>Agaricomycetes</taxon>
        <taxon>Agaricomycetidae</taxon>
        <taxon>Boletales</taxon>
        <taxon>Suillineae</taxon>
        <taxon>Suillaceae</taxon>
        <taxon>Suillus</taxon>
    </lineage>
</organism>
<sequence>MFLLPMLNQPHLSLLGHFVSYFVLMSEQMFNLQQNADSEGRQSEVKVWSVLVTQIWTGFAGYCHVPSDTKTALTLAFLQLLSPPLYSQPDLQPPVLRGLKALIESNKIIASQLNTDMEESSRSSFPEPYFLKTQVESWFAVFFNIFGSMDRDNHGMVDDVISVWVGLAEKQDIAKPITRLSTFSNKASNNQTMGTPLQ</sequence>
<dbReference type="PANTHER" id="PTHR48287:SF1">
    <property type="entry name" value="ARM REPEAT SUPERFAMILY PROTEIN"/>
    <property type="match status" value="1"/>
</dbReference>
<evidence type="ECO:0000313" key="3">
    <source>
        <dbReference type="Proteomes" id="UP000714275"/>
    </source>
</evidence>
<reference evidence="2" key="1">
    <citation type="journal article" date="2020" name="New Phytol.">
        <title>Comparative genomics reveals dynamic genome evolution in host specialist ectomycorrhizal fungi.</title>
        <authorList>
            <person name="Lofgren L.A."/>
            <person name="Nguyen N.H."/>
            <person name="Vilgalys R."/>
            <person name="Ruytinx J."/>
            <person name="Liao H.L."/>
            <person name="Branco S."/>
            <person name="Kuo A."/>
            <person name="LaButti K."/>
            <person name="Lipzen A."/>
            <person name="Andreopoulos W."/>
            <person name="Pangilinan J."/>
            <person name="Riley R."/>
            <person name="Hundley H."/>
            <person name="Na H."/>
            <person name="Barry K."/>
            <person name="Grigoriev I.V."/>
            <person name="Stajich J.E."/>
            <person name="Kennedy P.G."/>
        </authorList>
    </citation>
    <scope>NUCLEOTIDE SEQUENCE</scope>
    <source>
        <strain evidence="2">DOB743</strain>
    </source>
</reference>
<dbReference type="InterPro" id="IPR012978">
    <property type="entry name" value="HEAT_RRP12"/>
</dbReference>
<protein>
    <recommendedName>
        <fullName evidence="1">RRP12 HEAT domain-containing protein</fullName>
    </recommendedName>
</protein>